<reference evidence="1" key="3">
    <citation type="journal article" date="2017" name="Nature">
        <title>Genome sequence of the progenitor of the wheat D genome Aegilops tauschii.</title>
        <authorList>
            <person name="Luo M.C."/>
            <person name="Gu Y.Q."/>
            <person name="Puiu D."/>
            <person name="Wang H."/>
            <person name="Twardziok S.O."/>
            <person name="Deal K.R."/>
            <person name="Huo N."/>
            <person name="Zhu T."/>
            <person name="Wang L."/>
            <person name="Wang Y."/>
            <person name="McGuire P.E."/>
            <person name="Liu S."/>
            <person name="Long H."/>
            <person name="Ramasamy R.K."/>
            <person name="Rodriguez J.C."/>
            <person name="Van S.L."/>
            <person name="Yuan L."/>
            <person name="Wang Z."/>
            <person name="Xia Z."/>
            <person name="Xiao L."/>
            <person name="Anderson O.D."/>
            <person name="Ouyang S."/>
            <person name="Liang Y."/>
            <person name="Zimin A.V."/>
            <person name="Pertea G."/>
            <person name="Qi P."/>
            <person name="Bennetzen J.L."/>
            <person name="Dai X."/>
            <person name="Dawson M.W."/>
            <person name="Muller H.G."/>
            <person name="Kugler K."/>
            <person name="Rivarola-Duarte L."/>
            <person name="Spannagl M."/>
            <person name="Mayer K.F.X."/>
            <person name="Lu F.H."/>
            <person name="Bevan M.W."/>
            <person name="Leroy P."/>
            <person name="Li P."/>
            <person name="You F.M."/>
            <person name="Sun Q."/>
            <person name="Liu Z."/>
            <person name="Lyons E."/>
            <person name="Wicker T."/>
            <person name="Salzberg S.L."/>
            <person name="Devos K.M."/>
            <person name="Dvorak J."/>
        </authorList>
    </citation>
    <scope>NUCLEOTIDE SEQUENCE [LARGE SCALE GENOMIC DNA]</scope>
    <source>
        <strain evidence="1">cv. AL8/78</strain>
    </source>
</reference>
<keyword evidence="2" id="KW-1185">Reference proteome</keyword>
<organism evidence="1 2">
    <name type="scientific">Aegilops tauschii subsp. strangulata</name>
    <name type="common">Goatgrass</name>
    <dbReference type="NCBI Taxonomy" id="200361"/>
    <lineage>
        <taxon>Eukaryota</taxon>
        <taxon>Viridiplantae</taxon>
        <taxon>Streptophyta</taxon>
        <taxon>Embryophyta</taxon>
        <taxon>Tracheophyta</taxon>
        <taxon>Spermatophyta</taxon>
        <taxon>Magnoliopsida</taxon>
        <taxon>Liliopsida</taxon>
        <taxon>Poales</taxon>
        <taxon>Poaceae</taxon>
        <taxon>BOP clade</taxon>
        <taxon>Pooideae</taxon>
        <taxon>Triticodae</taxon>
        <taxon>Triticeae</taxon>
        <taxon>Triticinae</taxon>
        <taxon>Aegilops</taxon>
    </lineage>
</organism>
<dbReference type="Proteomes" id="UP000015105">
    <property type="component" value="Chromosome 7D"/>
</dbReference>
<dbReference type="AlphaFoldDB" id="A0A453QXT1"/>
<name>A0A453QXT1_AEGTS</name>
<evidence type="ECO:0000313" key="1">
    <source>
        <dbReference type="EnsemblPlants" id="AET7Gv20367700.26"/>
    </source>
</evidence>
<dbReference type="Gramene" id="AET7Gv20367700.26">
    <property type="protein sequence ID" value="AET7Gv20367700.26"/>
    <property type="gene ID" value="AET7Gv20367700"/>
</dbReference>
<reference evidence="2" key="1">
    <citation type="journal article" date="2014" name="Science">
        <title>Ancient hybridizations among the ancestral genomes of bread wheat.</title>
        <authorList>
            <consortium name="International Wheat Genome Sequencing Consortium,"/>
            <person name="Marcussen T."/>
            <person name="Sandve S.R."/>
            <person name="Heier L."/>
            <person name="Spannagl M."/>
            <person name="Pfeifer M."/>
            <person name="Jakobsen K.S."/>
            <person name="Wulff B.B."/>
            <person name="Steuernagel B."/>
            <person name="Mayer K.F."/>
            <person name="Olsen O.A."/>
        </authorList>
    </citation>
    <scope>NUCLEOTIDE SEQUENCE [LARGE SCALE GENOMIC DNA]</scope>
    <source>
        <strain evidence="2">cv. AL8/78</strain>
    </source>
</reference>
<evidence type="ECO:0000313" key="2">
    <source>
        <dbReference type="Proteomes" id="UP000015105"/>
    </source>
</evidence>
<proteinExistence type="predicted"/>
<reference evidence="1" key="5">
    <citation type="journal article" date="2021" name="G3 (Bethesda)">
        <title>Aegilops tauschii genome assembly Aet v5.0 features greater sequence contiguity and improved annotation.</title>
        <authorList>
            <person name="Wang L."/>
            <person name="Zhu T."/>
            <person name="Rodriguez J.C."/>
            <person name="Deal K.R."/>
            <person name="Dubcovsky J."/>
            <person name="McGuire P.E."/>
            <person name="Lux T."/>
            <person name="Spannagl M."/>
            <person name="Mayer K.F.X."/>
            <person name="Baldrich P."/>
            <person name="Meyers B.C."/>
            <person name="Huo N."/>
            <person name="Gu Y.Q."/>
            <person name="Zhou H."/>
            <person name="Devos K.M."/>
            <person name="Bennetzen J.L."/>
            <person name="Unver T."/>
            <person name="Budak H."/>
            <person name="Gulick P.J."/>
            <person name="Galiba G."/>
            <person name="Kalapos B."/>
            <person name="Nelson D.R."/>
            <person name="Li P."/>
            <person name="You F.M."/>
            <person name="Luo M.C."/>
            <person name="Dvorak J."/>
        </authorList>
    </citation>
    <scope>NUCLEOTIDE SEQUENCE [LARGE SCALE GENOMIC DNA]</scope>
    <source>
        <strain evidence="1">cv. AL8/78</strain>
    </source>
</reference>
<sequence length="81" mass="9185">MYDCRSSEYYVNCSRVTPQRLLEQASPQALSLTLLHVDDHFTHQCMSQMAGNKFPRLISLCFSIFNPPGSVSFLDLLLLST</sequence>
<protein>
    <submittedName>
        <fullName evidence="1">Uncharacterized protein</fullName>
    </submittedName>
</protein>
<accession>A0A453QXT1</accession>
<reference evidence="2" key="2">
    <citation type="journal article" date="2017" name="Nat. Plants">
        <title>The Aegilops tauschii genome reveals multiple impacts of transposons.</title>
        <authorList>
            <person name="Zhao G."/>
            <person name="Zou C."/>
            <person name="Li K."/>
            <person name="Wang K."/>
            <person name="Li T."/>
            <person name="Gao L."/>
            <person name="Zhang X."/>
            <person name="Wang H."/>
            <person name="Yang Z."/>
            <person name="Liu X."/>
            <person name="Jiang W."/>
            <person name="Mao L."/>
            <person name="Kong X."/>
            <person name="Jiao Y."/>
            <person name="Jia J."/>
        </authorList>
    </citation>
    <scope>NUCLEOTIDE SEQUENCE [LARGE SCALE GENOMIC DNA]</scope>
    <source>
        <strain evidence="2">cv. AL8/78</strain>
    </source>
</reference>
<dbReference type="EnsemblPlants" id="AET7Gv20367700.26">
    <property type="protein sequence ID" value="AET7Gv20367700.26"/>
    <property type="gene ID" value="AET7Gv20367700"/>
</dbReference>
<reference evidence="1" key="4">
    <citation type="submission" date="2019-03" db="UniProtKB">
        <authorList>
            <consortium name="EnsemblPlants"/>
        </authorList>
    </citation>
    <scope>IDENTIFICATION</scope>
</reference>